<dbReference type="Pfam" id="PF01180">
    <property type="entry name" value="DHO_dh"/>
    <property type="match status" value="1"/>
</dbReference>
<keyword evidence="5" id="KW-1185">Reference proteome</keyword>
<evidence type="ECO:0000256" key="2">
    <source>
        <dbReference type="SAM" id="Phobius"/>
    </source>
</evidence>
<protein>
    <recommendedName>
        <fullName evidence="3">Dihydroorotate dehydrogenase catalytic domain-containing protein</fullName>
    </recommendedName>
</protein>
<feature type="transmembrane region" description="Helical" evidence="2">
    <location>
        <begin position="583"/>
        <end position="604"/>
    </location>
</feature>
<keyword evidence="2" id="KW-0472">Membrane</keyword>
<feature type="transmembrane region" description="Helical" evidence="2">
    <location>
        <begin position="428"/>
        <end position="447"/>
    </location>
</feature>
<dbReference type="EMBL" id="JBHTJZ010000012">
    <property type="protein sequence ID" value="MFD0960114.1"/>
    <property type="molecule type" value="Genomic_DNA"/>
</dbReference>
<comment type="caution">
    <text evidence="4">The sequence shown here is derived from an EMBL/GenBank/DDBJ whole genome shotgun (WGS) entry which is preliminary data.</text>
</comment>
<sequence length="672" mass="73237">MPDWSYQTIFRPILFRLPARISRAFTLGAMGAIGRIPGGSFVIRTLGHMELSPLLERNIGGVDVVAPVGLSGGVDPCGIAHRALAQFGIGWIEHGPITLAPIESNEPIMNDYRSERIRYPSYFENDGADAIAKRIQRPGHKLPQFVRIAPMPEVSPEEALEQLRSLMRKLEASGAEGFYLDIASSAVRSWHDVLAIYSQLPELAERWQITVPLFLYVPLDMNDERMLELLGRAEFNLWSGIVIGESSRVGDDPSDIAVMTEAAARIALQKQSPVTGDYAVEVGRDGLKLAETKIRLIRQACGPDIAVKAGAGVHQPEDALQLLEAGANGIMLHSGLIYAGPGLPKRMNEAVIYEQASLAQAPEFPSFWRNWGWMCLLGIGMIIGGLLAWQIGATSVLLPYDTAFLGMTAAEIVGANRYLLYFMSHDRITLAGTMLSIGILYYGLARYGLRAGQHWARTALVTSASVGFSSFFLYLGYGYFDPLHALAAAVLLPLFLLSLRGHKDLPSRLPVNLRNSRTWRMAMWGQLCFVILGFALAAGGVIIAGVGITHVFVKTDLDYLCATPEALNAINPKLVSLIAHDRAGFGGALLCDALAILIIALWGISQGARWLWWTLLLGGAPGFYAGFSVHIRIGYTDFIHLLPAYIALILYIAGLILLYPYMMGAADSKSTG</sequence>
<organism evidence="4 5">
    <name type="scientific">Paenibacillus chungangensis</name>
    <dbReference type="NCBI Taxonomy" id="696535"/>
    <lineage>
        <taxon>Bacteria</taxon>
        <taxon>Bacillati</taxon>
        <taxon>Bacillota</taxon>
        <taxon>Bacilli</taxon>
        <taxon>Bacillales</taxon>
        <taxon>Paenibacillaceae</taxon>
        <taxon>Paenibacillus</taxon>
    </lineage>
</organism>
<feature type="transmembrane region" description="Helical" evidence="2">
    <location>
        <begin position="483"/>
        <end position="501"/>
    </location>
</feature>
<feature type="domain" description="Dihydroorotate dehydrogenase catalytic" evidence="3">
    <location>
        <begin position="55"/>
        <end position="349"/>
    </location>
</feature>
<feature type="transmembrane region" description="Helical" evidence="2">
    <location>
        <begin position="639"/>
        <end position="659"/>
    </location>
</feature>
<proteinExistence type="predicted"/>
<keyword evidence="2" id="KW-0812">Transmembrane</keyword>
<keyword evidence="2" id="KW-1133">Transmembrane helix</keyword>
<evidence type="ECO:0000313" key="5">
    <source>
        <dbReference type="Proteomes" id="UP001596989"/>
    </source>
</evidence>
<feature type="transmembrane region" description="Helical" evidence="2">
    <location>
        <begin position="611"/>
        <end position="633"/>
    </location>
</feature>
<evidence type="ECO:0000313" key="4">
    <source>
        <dbReference type="EMBL" id="MFD0960114.1"/>
    </source>
</evidence>
<name>A0ABW3HRM4_9BACL</name>
<dbReference type="RefSeq" id="WP_377564453.1">
    <property type="nucleotide sequence ID" value="NZ_JBHTJZ010000012.1"/>
</dbReference>
<feature type="transmembrane region" description="Helical" evidence="2">
    <location>
        <begin position="522"/>
        <end position="548"/>
    </location>
</feature>
<dbReference type="Gene3D" id="3.20.20.70">
    <property type="entry name" value="Aldolase class I"/>
    <property type="match status" value="1"/>
</dbReference>
<feature type="transmembrane region" description="Helical" evidence="2">
    <location>
        <begin position="459"/>
        <end position="477"/>
    </location>
</feature>
<dbReference type="SUPFAM" id="SSF51395">
    <property type="entry name" value="FMN-linked oxidoreductases"/>
    <property type="match status" value="1"/>
</dbReference>
<dbReference type="Proteomes" id="UP001596989">
    <property type="component" value="Unassembled WGS sequence"/>
</dbReference>
<dbReference type="InterPro" id="IPR005720">
    <property type="entry name" value="Dihydroorotate_DH_cat"/>
</dbReference>
<dbReference type="InterPro" id="IPR013785">
    <property type="entry name" value="Aldolase_TIM"/>
</dbReference>
<gene>
    <name evidence="4" type="ORF">ACFQ2I_11980</name>
</gene>
<reference evidence="5" key="1">
    <citation type="journal article" date="2019" name="Int. J. Syst. Evol. Microbiol.">
        <title>The Global Catalogue of Microorganisms (GCM) 10K type strain sequencing project: providing services to taxonomists for standard genome sequencing and annotation.</title>
        <authorList>
            <consortium name="The Broad Institute Genomics Platform"/>
            <consortium name="The Broad Institute Genome Sequencing Center for Infectious Disease"/>
            <person name="Wu L."/>
            <person name="Ma J."/>
        </authorList>
    </citation>
    <scope>NUCLEOTIDE SEQUENCE [LARGE SCALE GENOMIC DNA]</scope>
    <source>
        <strain evidence="5">CCUG 59129</strain>
    </source>
</reference>
<accession>A0ABW3HRM4</accession>
<keyword evidence="1" id="KW-0560">Oxidoreductase</keyword>
<feature type="transmembrane region" description="Helical" evidence="2">
    <location>
        <begin position="371"/>
        <end position="391"/>
    </location>
</feature>
<evidence type="ECO:0000259" key="3">
    <source>
        <dbReference type="Pfam" id="PF01180"/>
    </source>
</evidence>
<evidence type="ECO:0000256" key="1">
    <source>
        <dbReference type="ARBA" id="ARBA00023002"/>
    </source>
</evidence>